<dbReference type="STRING" id="685588.A0A067SQU0"/>
<keyword evidence="4" id="KW-1185">Reference proteome</keyword>
<evidence type="ECO:0008006" key="5">
    <source>
        <dbReference type="Google" id="ProtNLM"/>
    </source>
</evidence>
<proteinExistence type="inferred from homology"/>
<accession>A0A067SQU0</accession>
<name>A0A067SQU0_GALM3</name>
<reference evidence="4" key="1">
    <citation type="journal article" date="2014" name="Proc. Natl. Acad. Sci. U.S.A.">
        <title>Extensive sampling of basidiomycete genomes demonstrates inadequacy of the white-rot/brown-rot paradigm for wood decay fungi.</title>
        <authorList>
            <person name="Riley R."/>
            <person name="Salamov A.A."/>
            <person name="Brown D.W."/>
            <person name="Nagy L.G."/>
            <person name="Floudas D."/>
            <person name="Held B.W."/>
            <person name="Levasseur A."/>
            <person name="Lombard V."/>
            <person name="Morin E."/>
            <person name="Otillar R."/>
            <person name="Lindquist E.A."/>
            <person name="Sun H."/>
            <person name="LaButti K.M."/>
            <person name="Schmutz J."/>
            <person name="Jabbour D."/>
            <person name="Luo H."/>
            <person name="Baker S.E."/>
            <person name="Pisabarro A.G."/>
            <person name="Walton J.D."/>
            <person name="Blanchette R.A."/>
            <person name="Henrissat B."/>
            <person name="Martin F."/>
            <person name="Cullen D."/>
            <person name="Hibbett D.S."/>
            <person name="Grigoriev I.V."/>
        </authorList>
    </citation>
    <scope>NUCLEOTIDE SEQUENCE [LARGE SCALE GENOMIC DNA]</scope>
    <source>
        <strain evidence="4">CBS 339.88</strain>
    </source>
</reference>
<dbReference type="Gene3D" id="3.40.50.300">
    <property type="entry name" value="P-loop containing nucleotide triphosphate hydrolases"/>
    <property type="match status" value="1"/>
</dbReference>
<dbReference type="GO" id="GO:0002098">
    <property type="term" value="P:tRNA wobble uridine modification"/>
    <property type="evidence" value="ECO:0007669"/>
    <property type="project" value="InterPro"/>
</dbReference>
<dbReference type="AlphaFoldDB" id="A0A067SQU0"/>
<dbReference type="CDD" id="cd19495">
    <property type="entry name" value="Elp6"/>
    <property type="match status" value="1"/>
</dbReference>
<dbReference type="Pfam" id="PF09807">
    <property type="entry name" value="ELP6"/>
    <property type="match status" value="1"/>
</dbReference>
<evidence type="ECO:0000256" key="1">
    <source>
        <dbReference type="ARBA" id="ARBA00005043"/>
    </source>
</evidence>
<dbReference type="PANTHER" id="PTHR16184:SF6">
    <property type="entry name" value="ELONGATOR COMPLEX PROTEIN 6"/>
    <property type="match status" value="1"/>
</dbReference>
<dbReference type="InterPro" id="IPR027417">
    <property type="entry name" value="P-loop_NTPase"/>
</dbReference>
<protein>
    <recommendedName>
        <fullName evidence="5">Elongator complex protein 5</fullName>
    </recommendedName>
</protein>
<dbReference type="OrthoDB" id="9995306at2759"/>
<dbReference type="Proteomes" id="UP000027222">
    <property type="component" value="Unassembled WGS sequence"/>
</dbReference>
<dbReference type="UniPathway" id="UPA00988"/>
<comment type="similarity">
    <text evidence="2">Belongs to the ELP6 family.</text>
</comment>
<evidence type="ECO:0000256" key="2">
    <source>
        <dbReference type="ARBA" id="ARBA00008837"/>
    </source>
</evidence>
<comment type="pathway">
    <text evidence="1">tRNA modification; 5-methoxycarbonylmethyl-2-thiouridine-tRNA biosynthesis.</text>
</comment>
<evidence type="ECO:0000313" key="3">
    <source>
        <dbReference type="EMBL" id="KDR70034.1"/>
    </source>
</evidence>
<dbReference type="InterPro" id="IPR018627">
    <property type="entry name" value="ELP6"/>
</dbReference>
<organism evidence="3 4">
    <name type="scientific">Galerina marginata (strain CBS 339.88)</name>
    <dbReference type="NCBI Taxonomy" id="685588"/>
    <lineage>
        <taxon>Eukaryota</taxon>
        <taxon>Fungi</taxon>
        <taxon>Dikarya</taxon>
        <taxon>Basidiomycota</taxon>
        <taxon>Agaricomycotina</taxon>
        <taxon>Agaricomycetes</taxon>
        <taxon>Agaricomycetidae</taxon>
        <taxon>Agaricales</taxon>
        <taxon>Agaricineae</taxon>
        <taxon>Strophariaceae</taxon>
        <taxon>Galerina</taxon>
    </lineage>
</organism>
<sequence length="241" mass="26224">MPLFPPFNLPEGVILLITDGLAAPADFVLHRCLASHLKEKRKPKAIILSVSEGIGRWKALASKSNVNLERHLDSGSLEFIEVLGDVQAPSTEGGNSLKAVLNCVKTSLNRAVDNSKIVILDDISMLEWIGFTLIDVIRFARALRAVCLKANATLFVRHHIVTPNEPDEVFRHLLQTCTYHLEVLPLASGRSGTVSGEVALHIGFSAPSETVKLIPRSAALQYRLTDIGPDFFAKGTSEGVL</sequence>
<dbReference type="EMBL" id="KL142399">
    <property type="protein sequence ID" value="KDR70034.1"/>
    <property type="molecule type" value="Genomic_DNA"/>
</dbReference>
<evidence type="ECO:0000313" key="4">
    <source>
        <dbReference type="Proteomes" id="UP000027222"/>
    </source>
</evidence>
<gene>
    <name evidence="3" type="ORF">GALMADRAFT_128199</name>
</gene>
<dbReference type="HOGENOM" id="CLU_073399_1_0_1"/>
<dbReference type="PANTHER" id="PTHR16184">
    <property type="entry name" value="ELONGATOR COMPLEX PROTEIN 6"/>
    <property type="match status" value="1"/>
</dbReference>
<dbReference type="GO" id="GO:0033588">
    <property type="term" value="C:elongator holoenzyme complex"/>
    <property type="evidence" value="ECO:0007669"/>
    <property type="project" value="InterPro"/>
</dbReference>